<evidence type="ECO:0000313" key="1">
    <source>
        <dbReference type="EMBL" id="MEC4722418.1"/>
    </source>
</evidence>
<reference evidence="1 2" key="1">
    <citation type="submission" date="2023-10" db="EMBL/GenBank/DDBJ databases">
        <title>Noviherbaspirillum sp. CPCC 100848 genome assembly.</title>
        <authorList>
            <person name="Li X.Y."/>
            <person name="Fang X.M."/>
        </authorList>
    </citation>
    <scope>NUCLEOTIDE SEQUENCE [LARGE SCALE GENOMIC DNA]</scope>
    <source>
        <strain evidence="1 2">CPCC 100848</strain>
    </source>
</reference>
<proteinExistence type="predicted"/>
<protein>
    <submittedName>
        <fullName evidence="1">Uncharacterized protein</fullName>
    </submittedName>
</protein>
<organism evidence="1 2">
    <name type="scientific">Noviherbaspirillum album</name>
    <dbReference type="NCBI Taxonomy" id="3080276"/>
    <lineage>
        <taxon>Bacteria</taxon>
        <taxon>Pseudomonadati</taxon>
        <taxon>Pseudomonadota</taxon>
        <taxon>Betaproteobacteria</taxon>
        <taxon>Burkholderiales</taxon>
        <taxon>Oxalobacteraceae</taxon>
        <taxon>Noviherbaspirillum</taxon>
    </lineage>
</organism>
<dbReference type="Proteomes" id="UP001352263">
    <property type="component" value="Unassembled WGS sequence"/>
</dbReference>
<gene>
    <name evidence="1" type="ORF">RY831_24960</name>
</gene>
<sequence>MHKRKNAPHKGILIWGQYSFWDTGTPFDVMPDSKKCRFLINPAAALCHPLKIRKYLPVRNTDRSLPAMYQSITAQYK</sequence>
<dbReference type="EMBL" id="JAWIIV010000030">
    <property type="protein sequence ID" value="MEC4722418.1"/>
    <property type="molecule type" value="Genomic_DNA"/>
</dbReference>
<accession>A0ABU6JG78</accession>
<comment type="caution">
    <text evidence="1">The sequence shown here is derived from an EMBL/GenBank/DDBJ whole genome shotgun (WGS) entry which is preliminary data.</text>
</comment>
<dbReference type="RefSeq" id="WP_326509093.1">
    <property type="nucleotide sequence ID" value="NZ_JAWIIV010000030.1"/>
</dbReference>
<keyword evidence="2" id="KW-1185">Reference proteome</keyword>
<evidence type="ECO:0000313" key="2">
    <source>
        <dbReference type="Proteomes" id="UP001352263"/>
    </source>
</evidence>
<name>A0ABU6JG78_9BURK</name>